<feature type="transmembrane region" description="Helical" evidence="1">
    <location>
        <begin position="203"/>
        <end position="220"/>
    </location>
</feature>
<evidence type="ECO:0000313" key="2">
    <source>
        <dbReference type="EMBL" id="GAK44122.1"/>
    </source>
</evidence>
<feature type="transmembrane region" description="Helical" evidence="1">
    <location>
        <begin position="20"/>
        <end position="38"/>
    </location>
</feature>
<organism evidence="2 3">
    <name type="scientific">Tepidicaulis marinus</name>
    <dbReference type="NCBI Taxonomy" id="1333998"/>
    <lineage>
        <taxon>Bacteria</taxon>
        <taxon>Pseudomonadati</taxon>
        <taxon>Pseudomonadota</taxon>
        <taxon>Alphaproteobacteria</taxon>
        <taxon>Hyphomicrobiales</taxon>
        <taxon>Parvibaculaceae</taxon>
        <taxon>Tepidicaulis</taxon>
    </lineage>
</organism>
<name>A0A081B7V4_9HYPH</name>
<keyword evidence="1" id="KW-1133">Transmembrane helix</keyword>
<feature type="transmembrane region" description="Helical" evidence="1">
    <location>
        <begin position="73"/>
        <end position="98"/>
    </location>
</feature>
<feature type="transmembrane region" description="Helical" evidence="1">
    <location>
        <begin position="50"/>
        <end position="67"/>
    </location>
</feature>
<dbReference type="EMBL" id="BBIO01000002">
    <property type="protein sequence ID" value="GAK44122.1"/>
    <property type="molecule type" value="Genomic_DNA"/>
</dbReference>
<dbReference type="eggNOG" id="COG3752">
    <property type="taxonomic scope" value="Bacteria"/>
</dbReference>
<dbReference type="Pfam" id="PF06966">
    <property type="entry name" value="DUF1295"/>
    <property type="match status" value="1"/>
</dbReference>
<sequence>MESTPFTLIEPRLMASWPLYLLASALTVAALMAAIWLWSLKRRDVSMVDAFWAPGFAVILWTLLILTRNITPFTLLLVFLTSFWAIRLGFYLAGRWLAHGEEDRRYAAMRAHHAGRFGRVSLYTVFGLQAALMWLIALPLQLALLTVPSPPLGLFGILGTALFLLGFALEAAADAQLHAFKANPENEGKVMDRGLWGWSRHPNYFGNAMLWWGLFLLAAETEAARWAFFAPVLMTFLLLRVSGVRLLEKTIAKRRPDYEDYKTRVNAFVPLPPGWRKRHKISNADKRST</sequence>
<dbReference type="AlphaFoldDB" id="A0A081B7V4"/>
<dbReference type="STRING" id="1333998.M2A_0621"/>
<dbReference type="Gene3D" id="1.20.120.1630">
    <property type="match status" value="1"/>
</dbReference>
<keyword evidence="1" id="KW-0812">Transmembrane</keyword>
<evidence type="ECO:0000256" key="1">
    <source>
        <dbReference type="SAM" id="Phobius"/>
    </source>
</evidence>
<dbReference type="RefSeq" id="WP_197052819.1">
    <property type="nucleotide sequence ID" value="NZ_BBIO01000002.1"/>
</dbReference>
<keyword evidence="1" id="KW-0472">Membrane</keyword>
<feature type="transmembrane region" description="Helical" evidence="1">
    <location>
        <begin position="152"/>
        <end position="173"/>
    </location>
</feature>
<accession>A0A081B7V4</accession>
<feature type="transmembrane region" description="Helical" evidence="1">
    <location>
        <begin position="226"/>
        <end position="247"/>
    </location>
</feature>
<comment type="caution">
    <text evidence="2">The sequence shown here is derived from an EMBL/GenBank/DDBJ whole genome shotgun (WGS) entry which is preliminary data.</text>
</comment>
<dbReference type="Proteomes" id="UP000028702">
    <property type="component" value="Unassembled WGS sequence"/>
</dbReference>
<dbReference type="InterPro" id="IPR010721">
    <property type="entry name" value="UstE-like"/>
</dbReference>
<evidence type="ECO:0000313" key="3">
    <source>
        <dbReference type="Proteomes" id="UP000028702"/>
    </source>
</evidence>
<proteinExistence type="predicted"/>
<feature type="transmembrane region" description="Helical" evidence="1">
    <location>
        <begin position="119"/>
        <end position="140"/>
    </location>
</feature>
<dbReference type="GO" id="GO:0016020">
    <property type="term" value="C:membrane"/>
    <property type="evidence" value="ECO:0007669"/>
    <property type="project" value="TreeGrafter"/>
</dbReference>
<reference evidence="2 3" key="1">
    <citation type="submission" date="2014-07" db="EMBL/GenBank/DDBJ databases">
        <title>Tepidicaulis marinum gen. nov., sp. nov., a novel marine bacterium denitrifying nitrate to nitrous oxide strictly under microaerobic conditions.</title>
        <authorList>
            <person name="Takeuchi M."/>
            <person name="Yamagishi T."/>
            <person name="Kamagata Y."/>
            <person name="Oshima K."/>
            <person name="Hattori M."/>
            <person name="Katayama T."/>
            <person name="Hanada S."/>
            <person name="Tamaki H."/>
            <person name="Marumo K."/>
            <person name="Maeda H."/>
            <person name="Nedachi M."/>
            <person name="Iwasaki W."/>
            <person name="Suwa Y."/>
            <person name="Sakata S."/>
        </authorList>
    </citation>
    <scope>NUCLEOTIDE SEQUENCE [LARGE SCALE GENOMIC DNA]</scope>
    <source>
        <strain evidence="2 3">MA2</strain>
    </source>
</reference>
<protein>
    <submittedName>
        <fullName evidence="2">Conserved protein</fullName>
    </submittedName>
</protein>
<keyword evidence="3" id="KW-1185">Reference proteome</keyword>
<dbReference type="PROSITE" id="PS50244">
    <property type="entry name" value="S5A_REDUCTASE"/>
    <property type="match status" value="1"/>
</dbReference>
<dbReference type="PANTHER" id="PTHR32251">
    <property type="entry name" value="3-OXO-5-ALPHA-STEROID 4-DEHYDROGENASE"/>
    <property type="match status" value="1"/>
</dbReference>
<gene>
    <name evidence="2" type="ORF">M2A_0621</name>
</gene>
<dbReference type="PANTHER" id="PTHR32251:SF17">
    <property type="entry name" value="STEROID 5-ALPHA REDUCTASE C-TERMINAL DOMAIN-CONTAINING PROTEIN"/>
    <property type="match status" value="1"/>
</dbReference>